<dbReference type="InterPro" id="IPR002502">
    <property type="entry name" value="Amidase_domain"/>
</dbReference>
<evidence type="ECO:0000259" key="4">
    <source>
        <dbReference type="SMART" id="SM00644"/>
    </source>
</evidence>
<reference evidence="7" key="1">
    <citation type="journal article" date="2019" name="Int. J. Syst. Evol. Microbiol.">
        <title>The Global Catalogue of Microorganisms (GCM) 10K type strain sequencing project: providing services to taxonomists for standard genome sequencing and annotation.</title>
        <authorList>
            <consortium name="The Broad Institute Genomics Platform"/>
            <consortium name="The Broad Institute Genome Sequencing Center for Infectious Disease"/>
            <person name="Wu L."/>
            <person name="Ma J."/>
        </authorList>
    </citation>
    <scope>NUCLEOTIDE SEQUENCE [LARGE SCALE GENOMIC DNA]</scope>
    <source>
        <strain evidence="7">DFY28</strain>
    </source>
</reference>
<dbReference type="SUPFAM" id="SSF69318">
    <property type="entry name" value="Integrin alpha N-terminal domain"/>
    <property type="match status" value="2"/>
</dbReference>
<evidence type="ECO:0000313" key="6">
    <source>
        <dbReference type="EMBL" id="MFC6154457.1"/>
    </source>
</evidence>
<sequence length="956" mass="99200">MSIIKNRLSTACQRTLTVVAAVALIAPAATVIELDVVTSGPDAPSSSATAGAVLSAAVPVESVEPQVNDYAIEIGEQADALAAESLPVEAHADHDHGDHADETDAHAGHSHGLPSDVAPDEVVTAAVSAPVEGYGAVGVTWGGDAVVSDAEIALQVRTRVGEEWSDWDALAYHDEHAPDPESAEGQGIRAGTEATVVGNVDEVEVRVDGVGALPEDLTLSVVDPGAVETRTEAPAIDTADSAAAPVAVPAAESIALSSGSVASDVPLVAAAAVTAPKPLIYSRAQWGADESIRDKSSLHYGKVQAGFVHHTVNANDYTSAEVPGIIRSIYAYHVKSKGWSDIGYNFLVDRFGRIWEGRYGGVEKAVVGAHTVNRNSNSFAGSAIGNFETVQPTSAMIDAYASLFAWKLGLNGVAADAKNIKINGATFQAISGHRDSAATACPGQHLYAKIGDIRKKAKALQGTTGSTNTPQTPAPTTPAPTTPAVPQFADPVIQSNLIGTAHPDILVRRTSDKKLFAIPTGGLSELAAPTTLYKSMATTTRVFTTPDMNGDGKADLVSISGKGATTVRYGNGKGKFTAGKSTHAGTAGYSLLVAAGDINRDGRADLVGRDAKGQGIAFLRNKHNKFARVKLNRTFKTVSALYPVGDVTGDGYPDLLARRKKDKALVIIRSTGSRSYAPAKKLAGDWSKLRDIVGGVDFDKDGKTDIVFRNTDGNVWVLPGLGNGTFESAALGPIAKNTAVSALSTAPLNGTSNPDVLGRVGKSVVVLKNTGKFELGTPVSLKISMPTATAIVNAGDFNKDGKGDVMAVRENGQLILRTGDGTGGLSKAIVIGSGFTGVTNIQAVGDVTRDGHPDLMGTQGGVTKIWPGQGTAKLKAAIAAPNFKAPLARLKTASAYDPTQYDWKLTVSDLRLGAGTTDLVVRERTTGRLHVFENTAKGIGSRRYLGRGLGVYDLAG</sequence>
<gene>
    <name evidence="6" type="ORF">ACFPWU_12380</name>
</gene>
<feature type="region of interest" description="Disordered" evidence="2">
    <location>
        <begin position="458"/>
        <end position="482"/>
    </location>
</feature>
<dbReference type="Pfam" id="PF01510">
    <property type="entry name" value="Amidase_2"/>
    <property type="match status" value="1"/>
</dbReference>
<dbReference type="PANTHER" id="PTHR44103">
    <property type="entry name" value="PROPROTEIN CONVERTASE P"/>
    <property type="match status" value="1"/>
</dbReference>
<dbReference type="SUPFAM" id="SSF55846">
    <property type="entry name" value="N-acetylmuramoyl-L-alanine amidase-like"/>
    <property type="match status" value="1"/>
</dbReference>
<evidence type="ECO:0000256" key="3">
    <source>
        <dbReference type="SAM" id="SignalP"/>
    </source>
</evidence>
<feature type="compositionally biased region" description="Pro residues" evidence="2">
    <location>
        <begin position="472"/>
        <end position="482"/>
    </location>
</feature>
<dbReference type="InterPro" id="IPR013517">
    <property type="entry name" value="FG-GAP"/>
</dbReference>
<dbReference type="Gene3D" id="2.130.10.130">
    <property type="entry name" value="Integrin alpha, N-terminal"/>
    <property type="match status" value="1"/>
</dbReference>
<dbReference type="InterPro" id="IPR006619">
    <property type="entry name" value="PGRP_domain_met/bac"/>
</dbReference>
<dbReference type="CDD" id="cd06583">
    <property type="entry name" value="PGRP"/>
    <property type="match status" value="1"/>
</dbReference>
<feature type="region of interest" description="Disordered" evidence="2">
    <location>
        <begin position="92"/>
        <end position="117"/>
    </location>
</feature>
<feature type="domain" description="N-acetylmuramoyl-L-alanine amidase" evidence="4">
    <location>
        <begin position="291"/>
        <end position="443"/>
    </location>
</feature>
<feature type="domain" description="Peptidoglycan recognition protein family" evidence="5">
    <location>
        <begin position="278"/>
        <end position="426"/>
    </location>
</feature>
<organism evidence="6 7">
    <name type="scientific">Nocardioides yefusunii</name>
    <dbReference type="NCBI Taxonomy" id="2500546"/>
    <lineage>
        <taxon>Bacteria</taxon>
        <taxon>Bacillati</taxon>
        <taxon>Actinomycetota</taxon>
        <taxon>Actinomycetes</taxon>
        <taxon>Propionibacteriales</taxon>
        <taxon>Nocardioidaceae</taxon>
        <taxon>Nocardioides</taxon>
    </lineage>
</organism>
<comment type="caution">
    <text evidence="6">The sequence shown here is derived from an EMBL/GenBank/DDBJ whole genome shotgun (WGS) entry which is preliminary data.</text>
</comment>
<dbReference type="RefSeq" id="WP_128219837.1">
    <property type="nucleotide sequence ID" value="NZ_CP034929.1"/>
</dbReference>
<feature type="signal peptide" evidence="3">
    <location>
        <begin position="1"/>
        <end position="28"/>
    </location>
</feature>
<evidence type="ECO:0000313" key="7">
    <source>
        <dbReference type="Proteomes" id="UP001596098"/>
    </source>
</evidence>
<evidence type="ECO:0000256" key="1">
    <source>
        <dbReference type="ARBA" id="ARBA00022729"/>
    </source>
</evidence>
<dbReference type="SMART" id="SM00644">
    <property type="entry name" value="Ami_2"/>
    <property type="match status" value="1"/>
</dbReference>
<dbReference type="EMBL" id="JBHSQI010000006">
    <property type="protein sequence ID" value="MFC6154457.1"/>
    <property type="molecule type" value="Genomic_DNA"/>
</dbReference>
<protein>
    <submittedName>
        <fullName evidence="6">FG-GAP-like repeat-containing protein</fullName>
    </submittedName>
</protein>
<dbReference type="InterPro" id="IPR036505">
    <property type="entry name" value="Amidase/PGRP_sf"/>
</dbReference>
<dbReference type="PANTHER" id="PTHR44103:SF1">
    <property type="entry name" value="PROPROTEIN CONVERTASE P"/>
    <property type="match status" value="1"/>
</dbReference>
<dbReference type="Proteomes" id="UP001596098">
    <property type="component" value="Unassembled WGS sequence"/>
</dbReference>
<name>A0ABW1R033_9ACTN</name>
<dbReference type="Gene3D" id="3.40.80.10">
    <property type="entry name" value="Peptidoglycan recognition protein-like"/>
    <property type="match status" value="1"/>
</dbReference>
<dbReference type="SMART" id="SM00701">
    <property type="entry name" value="PGRP"/>
    <property type="match status" value="1"/>
</dbReference>
<keyword evidence="7" id="KW-1185">Reference proteome</keyword>
<proteinExistence type="predicted"/>
<feature type="compositionally biased region" description="Basic and acidic residues" evidence="2">
    <location>
        <begin position="92"/>
        <end position="107"/>
    </location>
</feature>
<evidence type="ECO:0000256" key="2">
    <source>
        <dbReference type="SAM" id="MobiDB-lite"/>
    </source>
</evidence>
<feature type="chain" id="PRO_5045692928" evidence="3">
    <location>
        <begin position="29"/>
        <end position="956"/>
    </location>
</feature>
<dbReference type="Pfam" id="PF13517">
    <property type="entry name" value="FG-GAP_3"/>
    <property type="match status" value="3"/>
</dbReference>
<keyword evidence="1 3" id="KW-0732">Signal</keyword>
<dbReference type="InterPro" id="IPR028994">
    <property type="entry name" value="Integrin_alpha_N"/>
</dbReference>
<evidence type="ECO:0000259" key="5">
    <source>
        <dbReference type="SMART" id="SM00701"/>
    </source>
</evidence>
<accession>A0ABW1R033</accession>